<dbReference type="PROSITE" id="PS51257">
    <property type="entry name" value="PROKAR_LIPOPROTEIN"/>
    <property type="match status" value="1"/>
</dbReference>
<dbReference type="RefSeq" id="WP_179390068.1">
    <property type="nucleotide sequence ID" value="NZ_JACBYQ010000002.1"/>
</dbReference>
<dbReference type="PANTHER" id="PTHR30085:SF6">
    <property type="entry name" value="ABC TRANSPORTER GLUTAMINE-BINDING PROTEIN GLNH"/>
    <property type="match status" value="1"/>
</dbReference>
<evidence type="ECO:0000256" key="2">
    <source>
        <dbReference type="ARBA" id="ARBA00022448"/>
    </source>
</evidence>
<dbReference type="SUPFAM" id="SSF53850">
    <property type="entry name" value="Periplasmic binding protein-like II"/>
    <property type="match status" value="1"/>
</dbReference>
<evidence type="ECO:0000313" key="6">
    <source>
        <dbReference type="EMBL" id="NYE96412.1"/>
    </source>
</evidence>
<reference evidence="6 7" key="1">
    <citation type="submission" date="2020-07" db="EMBL/GenBank/DDBJ databases">
        <title>Sequencing the genomes of 1000 actinobacteria strains.</title>
        <authorList>
            <person name="Klenk H.-P."/>
        </authorList>
    </citation>
    <scope>NUCLEOTIDE SEQUENCE [LARGE SCALE GENOMIC DNA]</scope>
    <source>
        <strain evidence="6 7">DSM 102047</strain>
    </source>
</reference>
<dbReference type="Gene3D" id="3.40.190.10">
    <property type="entry name" value="Periplasmic binding protein-like II"/>
    <property type="match status" value="2"/>
</dbReference>
<keyword evidence="3 4" id="KW-0732">Signal</keyword>
<keyword evidence="7" id="KW-1185">Reference proteome</keyword>
<feature type="signal peptide" evidence="4">
    <location>
        <begin position="1"/>
        <end position="33"/>
    </location>
</feature>
<evidence type="ECO:0000313" key="7">
    <source>
        <dbReference type="Proteomes" id="UP000521748"/>
    </source>
</evidence>
<dbReference type="PANTHER" id="PTHR30085">
    <property type="entry name" value="AMINO ACID ABC TRANSPORTER PERMEASE"/>
    <property type="match status" value="1"/>
</dbReference>
<dbReference type="InterPro" id="IPR001638">
    <property type="entry name" value="Solute-binding_3/MltF_N"/>
</dbReference>
<comment type="similarity">
    <text evidence="1">Belongs to the bacterial solute-binding protein 3 family.</text>
</comment>
<dbReference type="GO" id="GO:0005576">
    <property type="term" value="C:extracellular region"/>
    <property type="evidence" value="ECO:0007669"/>
    <property type="project" value="TreeGrafter"/>
</dbReference>
<keyword evidence="2" id="KW-0813">Transport</keyword>
<protein>
    <submittedName>
        <fullName evidence="6">ABC-type amino acid transport substrate-binding protein</fullName>
    </submittedName>
</protein>
<dbReference type="GO" id="GO:0030288">
    <property type="term" value="C:outer membrane-bounded periplasmic space"/>
    <property type="evidence" value="ECO:0007669"/>
    <property type="project" value="TreeGrafter"/>
</dbReference>
<name>A0A7Y9S9L0_9MICC</name>
<feature type="domain" description="Solute-binding protein family 3/N-terminal" evidence="5">
    <location>
        <begin position="73"/>
        <end position="295"/>
    </location>
</feature>
<evidence type="ECO:0000256" key="3">
    <source>
        <dbReference type="ARBA" id="ARBA00022729"/>
    </source>
</evidence>
<dbReference type="SMART" id="SM00062">
    <property type="entry name" value="PBPb"/>
    <property type="match status" value="1"/>
</dbReference>
<feature type="chain" id="PRO_5031483107" evidence="4">
    <location>
        <begin position="34"/>
        <end position="308"/>
    </location>
</feature>
<dbReference type="AlphaFoldDB" id="A0A7Y9S9L0"/>
<dbReference type="InterPro" id="IPR051455">
    <property type="entry name" value="Bact_solute-bind_prot3"/>
</dbReference>
<sequence>MRWSGSRKARTTAVGLVALLALGLAACSPEASSDSSSSSAGSSYDELINAGPTADDATISANQWASQVKKNGVLHVGGTQTSQLFSLLDPATGKAVGFDAGLSQLLAKYIIGKPETKLDQVTVDTREDLLANKSVDAIFATYSITAKREARVDFAGPYYSSQAAILVKSTNTDINSLADLAGKTVATQASSTGVTLLEQEAPQAKILALPDHAQALAAVQQGRADAYVIDQTLLLNAITASKDVKIVGEPFGPKDNYGIGLTKGTDAKAFVNAWLKKIIADGTWQKLWQATIGAKTGTSTAPAPPTVG</sequence>
<dbReference type="CDD" id="cd13690">
    <property type="entry name" value="PBP2_GluB"/>
    <property type="match status" value="1"/>
</dbReference>
<dbReference type="Proteomes" id="UP000521748">
    <property type="component" value="Unassembled WGS sequence"/>
</dbReference>
<dbReference type="Pfam" id="PF00497">
    <property type="entry name" value="SBP_bac_3"/>
    <property type="match status" value="1"/>
</dbReference>
<dbReference type="GO" id="GO:0006865">
    <property type="term" value="P:amino acid transport"/>
    <property type="evidence" value="ECO:0007669"/>
    <property type="project" value="TreeGrafter"/>
</dbReference>
<organism evidence="6 7">
    <name type="scientific">Psychromicrobium silvestre</name>
    <dbReference type="NCBI Taxonomy" id="1645614"/>
    <lineage>
        <taxon>Bacteria</taxon>
        <taxon>Bacillati</taxon>
        <taxon>Actinomycetota</taxon>
        <taxon>Actinomycetes</taxon>
        <taxon>Micrococcales</taxon>
        <taxon>Micrococcaceae</taxon>
        <taxon>Psychromicrobium</taxon>
    </lineage>
</organism>
<evidence type="ECO:0000256" key="1">
    <source>
        <dbReference type="ARBA" id="ARBA00010333"/>
    </source>
</evidence>
<dbReference type="EMBL" id="JACBYQ010000002">
    <property type="protein sequence ID" value="NYE96412.1"/>
    <property type="molecule type" value="Genomic_DNA"/>
</dbReference>
<accession>A0A7Y9S9L0</accession>
<comment type="caution">
    <text evidence="6">The sequence shown here is derived from an EMBL/GenBank/DDBJ whole genome shotgun (WGS) entry which is preliminary data.</text>
</comment>
<evidence type="ECO:0000256" key="4">
    <source>
        <dbReference type="SAM" id="SignalP"/>
    </source>
</evidence>
<evidence type="ECO:0000259" key="5">
    <source>
        <dbReference type="SMART" id="SM00062"/>
    </source>
</evidence>
<proteinExistence type="inferred from homology"/>
<gene>
    <name evidence="6" type="ORF">FHU41_002662</name>
</gene>